<dbReference type="RefSeq" id="WP_159172556.1">
    <property type="nucleotide sequence ID" value="NZ_LR732308.1"/>
</dbReference>
<dbReference type="InterPro" id="IPR052829">
    <property type="entry name" value="N-acetyltransferase_domain"/>
</dbReference>
<sequence>MKIRFEPMSEVTYHTYLPTAIEDYAAEKVKAGTWVEAEAIERSTTEFRQLLPDGRASKDNYLFSLVDESTAELVGMMWFHVVEKKQGRTAFIYDFSVDARHQGKGYGRQAMVALEQVARRMNIKVIGLHVFAHNKRAIALYETSGYVTTDLHMEKRLD</sequence>
<dbReference type="GO" id="GO:0016747">
    <property type="term" value="F:acyltransferase activity, transferring groups other than amino-acyl groups"/>
    <property type="evidence" value="ECO:0007669"/>
    <property type="project" value="InterPro"/>
</dbReference>
<dbReference type="PANTHER" id="PTHR43259:SF1">
    <property type="entry name" value="N-ACETYLTRANSFERASE DOMAIN-CONTAINING PROTEIN"/>
    <property type="match status" value="1"/>
</dbReference>
<dbReference type="SUPFAM" id="SSF55729">
    <property type="entry name" value="Acyl-CoA N-acyltransferases (Nat)"/>
    <property type="match status" value="1"/>
</dbReference>
<dbReference type="Proteomes" id="UP000439752">
    <property type="component" value="Unassembled WGS sequence"/>
</dbReference>
<dbReference type="InterPro" id="IPR000182">
    <property type="entry name" value="GNAT_dom"/>
</dbReference>
<dbReference type="InterPro" id="IPR016181">
    <property type="entry name" value="Acyl_CoA_acyltransferase"/>
</dbReference>
<dbReference type="PROSITE" id="PS51186">
    <property type="entry name" value="GNAT"/>
    <property type="match status" value="1"/>
</dbReference>
<dbReference type="Pfam" id="PF00583">
    <property type="entry name" value="Acetyltransf_1"/>
    <property type="match status" value="1"/>
</dbReference>
<dbReference type="Gene3D" id="3.40.630.30">
    <property type="match status" value="1"/>
</dbReference>
<dbReference type="EC" id="2.3.1.-" evidence="2"/>
<dbReference type="EMBL" id="CABWKQ010000058">
    <property type="protein sequence ID" value="VWX38698.1"/>
    <property type="molecule type" value="Genomic_DNA"/>
</dbReference>
<reference evidence="2 3" key="1">
    <citation type="submission" date="2019-10" db="EMBL/GenBank/DDBJ databases">
        <authorList>
            <person name="Karimi E."/>
        </authorList>
    </citation>
    <scope>NUCLEOTIDE SEQUENCE [LARGE SCALE GENOMIC DNA]</scope>
    <source>
        <strain evidence="2">Exiguobacterium sp. 9Y</strain>
    </source>
</reference>
<protein>
    <submittedName>
        <fullName evidence="2">Uncharacterized N-acetyltransferase YycN</fullName>
        <ecNumber evidence="2">2.3.1.-</ecNumber>
    </submittedName>
</protein>
<dbReference type="PANTHER" id="PTHR43259">
    <property type="entry name" value="SPT10P"/>
    <property type="match status" value="1"/>
</dbReference>
<evidence type="ECO:0000313" key="2">
    <source>
        <dbReference type="EMBL" id="VWX38698.1"/>
    </source>
</evidence>
<evidence type="ECO:0000259" key="1">
    <source>
        <dbReference type="PROSITE" id="PS51186"/>
    </source>
</evidence>
<gene>
    <name evidence="2" type="primary">yycN</name>
    <name evidence="2" type="ORF">EXIGUO9Y_80026</name>
</gene>
<accession>A0A653IJ83</accession>
<keyword evidence="2" id="KW-0808">Transferase</keyword>
<dbReference type="AlphaFoldDB" id="A0A653IJ83"/>
<name>A0A653IJ83_9BACL</name>
<proteinExistence type="predicted"/>
<evidence type="ECO:0000313" key="3">
    <source>
        <dbReference type="Proteomes" id="UP000439752"/>
    </source>
</evidence>
<organism evidence="2 3">
    <name type="scientific">Exiguobacterium oxidotolerans</name>
    <dbReference type="NCBI Taxonomy" id="223958"/>
    <lineage>
        <taxon>Bacteria</taxon>
        <taxon>Bacillati</taxon>
        <taxon>Bacillota</taxon>
        <taxon>Bacilli</taxon>
        <taxon>Bacillales</taxon>
        <taxon>Bacillales Family XII. Incertae Sedis</taxon>
        <taxon>Exiguobacterium</taxon>
    </lineage>
</organism>
<keyword evidence="3" id="KW-1185">Reference proteome</keyword>
<feature type="domain" description="N-acetyltransferase" evidence="1">
    <location>
        <begin position="11"/>
        <end position="158"/>
    </location>
</feature>
<keyword evidence="2" id="KW-0012">Acyltransferase</keyword>
<dbReference type="CDD" id="cd04301">
    <property type="entry name" value="NAT_SF"/>
    <property type="match status" value="1"/>
</dbReference>